<protein>
    <recommendedName>
        <fullName evidence="1">N-acetyltransferase domain-containing protein</fullName>
    </recommendedName>
</protein>
<reference evidence="2" key="1">
    <citation type="submission" date="2013-07" db="EMBL/GenBank/DDBJ databases">
        <authorList>
            <consortium name="The Broad Institute Genome Sequencing Platform"/>
            <person name="Cuomo C."/>
            <person name="Litvintseva A."/>
            <person name="Chen Y."/>
            <person name="Heitman J."/>
            <person name="Sun S."/>
            <person name="Springer D."/>
            <person name="Dromer F."/>
            <person name="Young S.K."/>
            <person name="Zeng Q."/>
            <person name="Gargeya S."/>
            <person name="Fitzgerald M."/>
            <person name="Abouelleil A."/>
            <person name="Alvarado L."/>
            <person name="Berlin A.M."/>
            <person name="Chapman S.B."/>
            <person name="Dewar J."/>
            <person name="Goldberg J."/>
            <person name="Griggs A."/>
            <person name="Gujja S."/>
            <person name="Hansen M."/>
            <person name="Howarth C."/>
            <person name="Imamovic A."/>
            <person name="Larimer J."/>
            <person name="McCowan C."/>
            <person name="Murphy C."/>
            <person name="Pearson M."/>
            <person name="Priest M."/>
            <person name="Roberts A."/>
            <person name="Saif S."/>
            <person name="Shea T."/>
            <person name="Sykes S."/>
            <person name="Wortman J."/>
            <person name="Nusbaum C."/>
            <person name="Birren B."/>
        </authorList>
    </citation>
    <scope>NUCLEOTIDE SEQUENCE</scope>
    <source>
        <strain evidence="2">CBS 10117</strain>
    </source>
</reference>
<evidence type="ECO:0000313" key="3">
    <source>
        <dbReference type="Proteomes" id="UP000078595"/>
    </source>
</evidence>
<dbReference type="SUPFAM" id="SSF55729">
    <property type="entry name" value="Acyl-CoA N-acyltransferases (Nat)"/>
    <property type="match status" value="1"/>
</dbReference>
<evidence type="ECO:0000259" key="1">
    <source>
        <dbReference type="PROSITE" id="PS51186"/>
    </source>
</evidence>
<dbReference type="EMBL" id="CP144530">
    <property type="protein sequence ID" value="WWC57499.1"/>
    <property type="molecule type" value="Genomic_DNA"/>
</dbReference>
<dbReference type="GO" id="GO:0016747">
    <property type="term" value="F:acyltransferase activity, transferring groups other than amino-acyl groups"/>
    <property type="evidence" value="ECO:0007669"/>
    <property type="project" value="InterPro"/>
</dbReference>
<evidence type="ECO:0000313" key="2">
    <source>
        <dbReference type="EMBL" id="WWC57499.1"/>
    </source>
</evidence>
<dbReference type="Gene3D" id="3.40.630.30">
    <property type="match status" value="1"/>
</dbReference>
<dbReference type="Proteomes" id="UP000078595">
    <property type="component" value="Chromosome 1"/>
</dbReference>
<dbReference type="GeneID" id="28963730"/>
<feature type="domain" description="N-acetyltransferase" evidence="1">
    <location>
        <begin position="9"/>
        <end position="167"/>
    </location>
</feature>
<sequence length="167" mass="19031">MSGSTEITYTVRVAQTPEDIEQCMKIRKQVFVDEQGYDISIETNEDDARSTHFLMLRYHENVEDEDEQDEQGEPIGTLRLINDNNQLGRFALIKPYRGKGLGKPLIEFVHEYVSKKGGKEVWCQSQAADPASGGVDATGFYKKLGYVNRGELYMKEGTRHQDMVFTL</sequence>
<dbReference type="InterPro" id="IPR016181">
    <property type="entry name" value="Acyl_CoA_acyltransferase"/>
</dbReference>
<dbReference type="CDD" id="cd04301">
    <property type="entry name" value="NAT_SF"/>
    <property type="match status" value="1"/>
</dbReference>
<dbReference type="PROSITE" id="PS51186">
    <property type="entry name" value="GNAT"/>
    <property type="match status" value="1"/>
</dbReference>
<dbReference type="Pfam" id="PF13673">
    <property type="entry name" value="Acetyltransf_10"/>
    <property type="match status" value="1"/>
</dbReference>
<accession>A0AAJ8MD94</accession>
<dbReference type="RefSeq" id="XP_065824112.1">
    <property type="nucleotide sequence ID" value="XM_065968040.1"/>
</dbReference>
<dbReference type="InterPro" id="IPR000182">
    <property type="entry name" value="GNAT_dom"/>
</dbReference>
<organism evidence="2 3">
    <name type="scientific">Kwoniella dejecticola CBS 10117</name>
    <dbReference type="NCBI Taxonomy" id="1296121"/>
    <lineage>
        <taxon>Eukaryota</taxon>
        <taxon>Fungi</taxon>
        <taxon>Dikarya</taxon>
        <taxon>Basidiomycota</taxon>
        <taxon>Agaricomycotina</taxon>
        <taxon>Tremellomycetes</taxon>
        <taxon>Tremellales</taxon>
        <taxon>Cryptococcaceae</taxon>
        <taxon>Kwoniella</taxon>
    </lineage>
</organism>
<name>A0AAJ8MD94_9TREE</name>
<dbReference type="AlphaFoldDB" id="A0AAJ8MD94"/>
<dbReference type="KEGG" id="kdj:28963730"/>
<reference evidence="2" key="2">
    <citation type="submission" date="2024-02" db="EMBL/GenBank/DDBJ databases">
        <title>Comparative genomics of Cryptococcus and Kwoniella reveals pathogenesis evolution and contrasting modes of karyotype evolution via chromosome fusion or intercentromeric recombination.</title>
        <authorList>
            <person name="Coelho M.A."/>
            <person name="David-Palma M."/>
            <person name="Shea T."/>
            <person name="Bowers K."/>
            <person name="McGinley-Smith S."/>
            <person name="Mohammad A.W."/>
            <person name="Gnirke A."/>
            <person name="Yurkov A.M."/>
            <person name="Nowrousian M."/>
            <person name="Sun S."/>
            <person name="Cuomo C.A."/>
            <person name="Heitman J."/>
        </authorList>
    </citation>
    <scope>NUCLEOTIDE SEQUENCE</scope>
    <source>
        <strain evidence="2">CBS 10117</strain>
    </source>
</reference>
<keyword evidence="3" id="KW-1185">Reference proteome</keyword>
<gene>
    <name evidence="2" type="ORF">I303_100031</name>
</gene>
<proteinExistence type="predicted"/>